<dbReference type="OrthoDB" id="45778at2759"/>
<proteinExistence type="predicted"/>
<organism evidence="4 5">
    <name type="scientific">Phytophthora nicotianae P1976</name>
    <dbReference type="NCBI Taxonomy" id="1317066"/>
    <lineage>
        <taxon>Eukaryota</taxon>
        <taxon>Sar</taxon>
        <taxon>Stramenopiles</taxon>
        <taxon>Oomycota</taxon>
        <taxon>Peronosporomycetes</taxon>
        <taxon>Peronosporales</taxon>
        <taxon>Peronosporaceae</taxon>
        <taxon>Phytophthora</taxon>
    </lineage>
</organism>
<accession>A0A081A2A1</accession>
<protein>
    <recommendedName>
        <fullName evidence="3">DDE Tnp4 domain-containing protein</fullName>
    </recommendedName>
</protein>
<comment type="cofactor">
    <cofactor evidence="1">
        <name>a divalent metal cation</name>
        <dbReference type="ChEBI" id="CHEBI:60240"/>
    </cofactor>
</comment>
<keyword evidence="2" id="KW-0479">Metal-binding</keyword>
<evidence type="ECO:0000313" key="4">
    <source>
        <dbReference type="EMBL" id="ETO73012.1"/>
    </source>
</evidence>
<evidence type="ECO:0000259" key="3">
    <source>
        <dbReference type="Pfam" id="PF13359"/>
    </source>
</evidence>
<dbReference type="EMBL" id="ANJA01001991">
    <property type="protein sequence ID" value="ETO73012.1"/>
    <property type="molecule type" value="Genomic_DNA"/>
</dbReference>
<evidence type="ECO:0000256" key="1">
    <source>
        <dbReference type="ARBA" id="ARBA00001968"/>
    </source>
</evidence>
<dbReference type="PANTHER" id="PTHR48471">
    <property type="entry name" value="DDE TNP4 DOMAIN-CONTAINING PROTEIN"/>
    <property type="match status" value="1"/>
</dbReference>
<evidence type="ECO:0000313" key="5">
    <source>
        <dbReference type="Proteomes" id="UP000028582"/>
    </source>
</evidence>
<dbReference type="GO" id="GO:0046872">
    <property type="term" value="F:metal ion binding"/>
    <property type="evidence" value="ECO:0007669"/>
    <property type="project" value="UniProtKB-KW"/>
</dbReference>
<evidence type="ECO:0000256" key="2">
    <source>
        <dbReference type="ARBA" id="ARBA00022723"/>
    </source>
</evidence>
<dbReference type="InterPro" id="IPR027806">
    <property type="entry name" value="HARBI1_dom"/>
</dbReference>
<name>A0A081A2A1_PHYNI</name>
<gene>
    <name evidence="4" type="ORF">F444_11012</name>
</gene>
<dbReference type="Proteomes" id="UP000028582">
    <property type="component" value="Unassembled WGS sequence"/>
</dbReference>
<dbReference type="PANTHER" id="PTHR48471:SF1">
    <property type="entry name" value="DDE TNP4 DOMAIN-CONTAINING PROTEIN"/>
    <property type="match status" value="1"/>
</dbReference>
<comment type="caution">
    <text evidence="4">The sequence shown here is derived from an EMBL/GenBank/DDBJ whole genome shotgun (WGS) entry which is preliminary data.</text>
</comment>
<feature type="domain" description="DDE Tnp4" evidence="3">
    <location>
        <begin position="118"/>
        <end position="259"/>
    </location>
</feature>
<dbReference type="AlphaFoldDB" id="A0A081A2A1"/>
<sequence>MSVFQRLYGSGCNQSLITLTGFQHAGFRYLLARFEGIYYQYSPYSVHGSIVKLKPTTTRSGRPRSMTADQCLVLVLAWGRSAGPASFLSLVFGVTESVMSLFLRFGRRLLVLVLKNDSKAQSMFYNGWTHDHYVSNVFAFSPEGLIIACALNAPGCMHDSQIEEWGNVYAKLERFHQSTGGQVVVDTAFSTGTYDFLLKSGEDVALPTAIGREVTALRQSAEWGMRALQAAFSRLKDRLKYEERGERKCILLSIVLLFNLRTRLVGLIQILSTFYSSSIGRTANELFCN</sequence>
<reference evidence="4 5" key="1">
    <citation type="submission" date="2013-11" db="EMBL/GenBank/DDBJ databases">
        <title>The Genome Sequence of Phytophthora parasitica P1976.</title>
        <authorList>
            <consortium name="The Broad Institute Genomics Platform"/>
            <person name="Russ C."/>
            <person name="Tyler B."/>
            <person name="Panabieres F."/>
            <person name="Shan W."/>
            <person name="Tripathy S."/>
            <person name="Grunwald N."/>
            <person name="Machado M."/>
            <person name="Johnson C.S."/>
            <person name="Walker B."/>
            <person name="Young S."/>
            <person name="Zeng Q."/>
            <person name="Gargeya S."/>
            <person name="Fitzgerald M."/>
            <person name="Haas B."/>
            <person name="Abouelleil A."/>
            <person name="Allen A.W."/>
            <person name="Alvarado L."/>
            <person name="Arachchi H.M."/>
            <person name="Berlin A.M."/>
            <person name="Chapman S.B."/>
            <person name="Gainer-Dewar J."/>
            <person name="Goldberg J."/>
            <person name="Griggs A."/>
            <person name="Gujja S."/>
            <person name="Hansen M."/>
            <person name="Howarth C."/>
            <person name="Imamovic A."/>
            <person name="Ireland A."/>
            <person name="Larimer J."/>
            <person name="McCowan C."/>
            <person name="Murphy C."/>
            <person name="Pearson M."/>
            <person name="Poon T.W."/>
            <person name="Priest M."/>
            <person name="Roberts A."/>
            <person name="Saif S."/>
            <person name="Shea T."/>
            <person name="Sisk P."/>
            <person name="Sykes S."/>
            <person name="Wortman J."/>
            <person name="Nusbaum C."/>
            <person name="Birren B."/>
        </authorList>
    </citation>
    <scope>NUCLEOTIDE SEQUENCE [LARGE SCALE GENOMIC DNA]</scope>
    <source>
        <strain evidence="4 5">P1976</strain>
    </source>
</reference>
<dbReference type="Pfam" id="PF13359">
    <property type="entry name" value="DDE_Tnp_4"/>
    <property type="match status" value="1"/>
</dbReference>